<reference evidence="1" key="1">
    <citation type="journal article" date="2022" name="bioRxiv">
        <title>Sequencing and chromosome-scale assembly of the giantPleurodeles waltlgenome.</title>
        <authorList>
            <person name="Brown T."/>
            <person name="Elewa A."/>
            <person name="Iarovenko S."/>
            <person name="Subramanian E."/>
            <person name="Araus A.J."/>
            <person name="Petzold A."/>
            <person name="Susuki M."/>
            <person name="Suzuki K.-i.T."/>
            <person name="Hayashi T."/>
            <person name="Toyoda A."/>
            <person name="Oliveira C."/>
            <person name="Osipova E."/>
            <person name="Leigh N.D."/>
            <person name="Simon A."/>
            <person name="Yun M.H."/>
        </authorList>
    </citation>
    <scope>NUCLEOTIDE SEQUENCE</scope>
    <source>
        <strain evidence="1">20211129_DDA</strain>
        <tissue evidence="1">Liver</tissue>
    </source>
</reference>
<protein>
    <submittedName>
        <fullName evidence="1">Uncharacterized protein</fullName>
    </submittedName>
</protein>
<organism evidence="1 2">
    <name type="scientific">Pleurodeles waltl</name>
    <name type="common">Iberian ribbed newt</name>
    <dbReference type="NCBI Taxonomy" id="8319"/>
    <lineage>
        <taxon>Eukaryota</taxon>
        <taxon>Metazoa</taxon>
        <taxon>Chordata</taxon>
        <taxon>Craniata</taxon>
        <taxon>Vertebrata</taxon>
        <taxon>Euteleostomi</taxon>
        <taxon>Amphibia</taxon>
        <taxon>Batrachia</taxon>
        <taxon>Caudata</taxon>
        <taxon>Salamandroidea</taxon>
        <taxon>Salamandridae</taxon>
        <taxon>Pleurodelinae</taxon>
        <taxon>Pleurodeles</taxon>
    </lineage>
</organism>
<dbReference type="Gene3D" id="2.60.40.10">
    <property type="entry name" value="Immunoglobulins"/>
    <property type="match status" value="1"/>
</dbReference>
<evidence type="ECO:0000313" key="1">
    <source>
        <dbReference type="EMBL" id="KAJ1102493.1"/>
    </source>
</evidence>
<name>A0AAV7MN90_PLEWA</name>
<gene>
    <name evidence="1" type="ORF">NDU88_007539</name>
</gene>
<accession>A0AAV7MN90</accession>
<dbReference type="AlphaFoldDB" id="A0AAV7MN90"/>
<evidence type="ECO:0000313" key="2">
    <source>
        <dbReference type="Proteomes" id="UP001066276"/>
    </source>
</evidence>
<dbReference type="InterPro" id="IPR036179">
    <property type="entry name" value="Ig-like_dom_sf"/>
</dbReference>
<proteinExistence type="predicted"/>
<dbReference type="Proteomes" id="UP001066276">
    <property type="component" value="Chromosome 10"/>
</dbReference>
<comment type="caution">
    <text evidence="1">The sequence shown here is derived from an EMBL/GenBank/DDBJ whole genome shotgun (WGS) entry which is preliminary data.</text>
</comment>
<dbReference type="EMBL" id="JANPWB010000014">
    <property type="protein sequence ID" value="KAJ1102493.1"/>
    <property type="molecule type" value="Genomic_DNA"/>
</dbReference>
<sequence length="120" mass="13106">MNESLNVPLLITWKRNDSSDTIIAYKLNNASLGEDGSPLKCDGSLFTHDTYMNRVIFYPENASLRLLSLQVNDGGVYTVSFKDARQSRDITLSVSSAQERPGKGTSEGASGTWSLCRALA</sequence>
<dbReference type="InterPro" id="IPR013783">
    <property type="entry name" value="Ig-like_fold"/>
</dbReference>
<dbReference type="SUPFAM" id="SSF48726">
    <property type="entry name" value="Immunoglobulin"/>
    <property type="match status" value="1"/>
</dbReference>
<keyword evidence="2" id="KW-1185">Reference proteome</keyword>